<keyword evidence="3 6" id="KW-0812">Transmembrane</keyword>
<feature type="transmembrane region" description="Helical" evidence="6">
    <location>
        <begin position="385"/>
        <end position="404"/>
    </location>
</feature>
<protein>
    <submittedName>
        <fullName evidence="7">Putative permease component of ABC transporter</fullName>
    </submittedName>
</protein>
<organism evidence="7 8">
    <name type="scientific">Mesorhizobium plurifarium</name>
    <dbReference type="NCBI Taxonomy" id="69974"/>
    <lineage>
        <taxon>Bacteria</taxon>
        <taxon>Pseudomonadati</taxon>
        <taxon>Pseudomonadota</taxon>
        <taxon>Alphaproteobacteria</taxon>
        <taxon>Hyphomicrobiales</taxon>
        <taxon>Phyllobacteriaceae</taxon>
        <taxon>Mesorhizobium</taxon>
    </lineage>
</organism>
<dbReference type="Proteomes" id="UP000046373">
    <property type="component" value="Unassembled WGS sequence"/>
</dbReference>
<feature type="transmembrane region" description="Helical" evidence="6">
    <location>
        <begin position="82"/>
        <end position="102"/>
    </location>
</feature>
<evidence type="ECO:0000313" key="7">
    <source>
        <dbReference type="EMBL" id="CDX35380.1"/>
    </source>
</evidence>
<keyword evidence="5 6" id="KW-0472">Membrane</keyword>
<evidence type="ECO:0000256" key="1">
    <source>
        <dbReference type="ARBA" id="ARBA00004651"/>
    </source>
</evidence>
<feature type="transmembrane region" description="Helical" evidence="6">
    <location>
        <begin position="336"/>
        <end position="355"/>
    </location>
</feature>
<proteinExistence type="predicted"/>
<feature type="transmembrane region" description="Helical" evidence="6">
    <location>
        <begin position="231"/>
        <end position="249"/>
    </location>
</feature>
<dbReference type="EMBL" id="CCNB01000012">
    <property type="protein sequence ID" value="CDX35380.1"/>
    <property type="molecule type" value="Genomic_DNA"/>
</dbReference>
<keyword evidence="4 6" id="KW-1133">Transmembrane helix</keyword>
<comment type="subcellular location">
    <subcellularLocation>
        <location evidence="1">Cell membrane</location>
        <topology evidence="1">Multi-pass membrane protein</topology>
    </subcellularLocation>
</comment>
<feature type="transmembrane region" description="Helical" evidence="6">
    <location>
        <begin position="49"/>
        <end position="70"/>
    </location>
</feature>
<evidence type="ECO:0000256" key="3">
    <source>
        <dbReference type="ARBA" id="ARBA00022692"/>
    </source>
</evidence>
<dbReference type="PANTHER" id="PTHR32196">
    <property type="entry name" value="ABC TRANSPORTER PERMEASE PROTEIN YPHD-RELATED-RELATED"/>
    <property type="match status" value="1"/>
</dbReference>
<dbReference type="AlphaFoldDB" id="A0A090EUV9"/>
<feature type="transmembrane region" description="Helical" evidence="6">
    <location>
        <begin position="261"/>
        <end position="280"/>
    </location>
</feature>
<dbReference type="InterPro" id="IPR001851">
    <property type="entry name" value="ABC_transp_permease"/>
</dbReference>
<feature type="transmembrane region" description="Helical" evidence="6">
    <location>
        <begin position="206"/>
        <end position="224"/>
    </location>
</feature>
<name>A0A090EUV9_MESPL</name>
<gene>
    <name evidence="7" type="ORF">MPLDJ20_20163</name>
</gene>
<dbReference type="PANTHER" id="PTHR32196:SF72">
    <property type="entry name" value="RIBOSE IMPORT PERMEASE PROTEIN RBSC"/>
    <property type="match status" value="1"/>
</dbReference>
<dbReference type="CDD" id="cd06579">
    <property type="entry name" value="TM_PBP1_transp_AraH_like"/>
    <property type="match status" value="1"/>
</dbReference>
<feature type="transmembrane region" description="Helical" evidence="6">
    <location>
        <begin position="362"/>
        <end position="379"/>
    </location>
</feature>
<evidence type="ECO:0000256" key="2">
    <source>
        <dbReference type="ARBA" id="ARBA00022475"/>
    </source>
</evidence>
<dbReference type="Pfam" id="PF02653">
    <property type="entry name" value="BPD_transp_2"/>
    <property type="match status" value="1"/>
</dbReference>
<sequence>MHMTRLKEEIGLIAPSTTVGSGVLIDEKKENLAVSKSRDPYVLGILREFGVYVALALVLFIVTAIAMYLGKSQPLTAANLSNIVYQASLTGIMAIAMTVVLITGNFDLSVGSVAALVGVVFLMTVGTLGFGIAAILALSVAAFVGLVNGAINQFLGINAFIVTLGMLTGARGIILVLTDGRSLNSTDESAVAAMQLFETTRQPMNVVLYCVGGLFAICGLVGLYRGSTSRVRGVFALIGATIVGGMGILSGPRDTVANPAIYFLVFTVVIWLLLTFTTFGRRLYAVGGNAEAARLAGVNVVGYKIFGFLLSSLAAGFAGLLYVSRLGSTYPGAMQGAELAVIASAILGGTSLFGGSGSVLKSAAGALLLVTLTNGFNLLNLGANYQGIIEGVVIIVAAAIYTVGAGRRR</sequence>
<dbReference type="GO" id="GO:0022857">
    <property type="term" value="F:transmembrane transporter activity"/>
    <property type="evidence" value="ECO:0007669"/>
    <property type="project" value="InterPro"/>
</dbReference>
<feature type="transmembrane region" description="Helical" evidence="6">
    <location>
        <begin position="154"/>
        <end position="177"/>
    </location>
</feature>
<evidence type="ECO:0000256" key="4">
    <source>
        <dbReference type="ARBA" id="ARBA00022989"/>
    </source>
</evidence>
<evidence type="ECO:0000256" key="6">
    <source>
        <dbReference type="SAM" id="Phobius"/>
    </source>
</evidence>
<keyword evidence="2" id="KW-1003">Cell membrane</keyword>
<accession>A0A090EUV9</accession>
<evidence type="ECO:0000313" key="8">
    <source>
        <dbReference type="Proteomes" id="UP000046373"/>
    </source>
</evidence>
<reference evidence="7 8" key="1">
    <citation type="submission" date="2014-08" db="EMBL/GenBank/DDBJ databases">
        <authorList>
            <person name="Moulin Lionel"/>
        </authorList>
    </citation>
    <scope>NUCLEOTIDE SEQUENCE [LARGE SCALE GENOMIC DNA]</scope>
</reference>
<feature type="transmembrane region" description="Helical" evidence="6">
    <location>
        <begin position="114"/>
        <end position="147"/>
    </location>
</feature>
<feature type="transmembrane region" description="Helical" evidence="6">
    <location>
        <begin position="301"/>
        <end position="324"/>
    </location>
</feature>
<evidence type="ECO:0000256" key="5">
    <source>
        <dbReference type="ARBA" id="ARBA00023136"/>
    </source>
</evidence>
<dbReference type="GO" id="GO:0005886">
    <property type="term" value="C:plasma membrane"/>
    <property type="evidence" value="ECO:0007669"/>
    <property type="project" value="UniProtKB-SubCell"/>
</dbReference>